<dbReference type="PANTHER" id="PTHR30290:SF34">
    <property type="entry name" value="ABC TRANSPORTER, PERIPLASMIC OLIGO-PEPTIDE BINDING PROTEIN, PUTATIVE-RELATED"/>
    <property type="match status" value="1"/>
</dbReference>
<dbReference type="AlphaFoldDB" id="D7BB08"/>
<dbReference type="SUPFAM" id="SSF53850">
    <property type="entry name" value="Periplasmic binding protein-like II"/>
    <property type="match status" value="1"/>
</dbReference>
<name>D7BB08_ALLS1</name>
<dbReference type="KEGG" id="msv:Mesil_2532"/>
<dbReference type="GO" id="GO:1904680">
    <property type="term" value="F:peptide transmembrane transporter activity"/>
    <property type="evidence" value="ECO:0007669"/>
    <property type="project" value="TreeGrafter"/>
</dbReference>
<dbReference type="Gene3D" id="3.10.105.10">
    <property type="entry name" value="Dipeptide-binding Protein, Domain 3"/>
    <property type="match status" value="1"/>
</dbReference>
<dbReference type="OrthoDB" id="9772924at2"/>
<evidence type="ECO:0000313" key="3">
    <source>
        <dbReference type="EMBL" id="ADH64382.1"/>
    </source>
</evidence>
<dbReference type="RefSeq" id="WP_013158923.1">
    <property type="nucleotide sequence ID" value="NC_014212.1"/>
</dbReference>
<dbReference type="GO" id="GO:0043190">
    <property type="term" value="C:ATP-binding cassette (ABC) transporter complex"/>
    <property type="evidence" value="ECO:0007669"/>
    <property type="project" value="InterPro"/>
</dbReference>
<accession>D7BB08</accession>
<dbReference type="Proteomes" id="UP000001916">
    <property type="component" value="Chromosome"/>
</dbReference>
<dbReference type="STRING" id="526227.Mesil_2532"/>
<dbReference type="InterPro" id="IPR030678">
    <property type="entry name" value="Peptide/Ni-bd"/>
</dbReference>
<proteinExistence type="predicted"/>
<dbReference type="Pfam" id="PF00496">
    <property type="entry name" value="SBP_bac_5"/>
    <property type="match status" value="1"/>
</dbReference>
<dbReference type="EMBL" id="CP002042">
    <property type="protein sequence ID" value="ADH64382.1"/>
    <property type="molecule type" value="Genomic_DNA"/>
</dbReference>
<dbReference type="PIRSF" id="PIRSF002741">
    <property type="entry name" value="MppA"/>
    <property type="match status" value="1"/>
</dbReference>
<feature type="domain" description="Solute-binding protein family 5" evidence="2">
    <location>
        <begin position="72"/>
        <end position="436"/>
    </location>
</feature>
<organism evidence="3 4">
    <name type="scientific">Allomeiothermus silvanus (strain ATCC 700542 / DSM 9946 / NBRC 106475 / NCIMB 13440 / VI-R2)</name>
    <name type="common">Thermus silvanus</name>
    <dbReference type="NCBI Taxonomy" id="526227"/>
    <lineage>
        <taxon>Bacteria</taxon>
        <taxon>Thermotogati</taxon>
        <taxon>Deinococcota</taxon>
        <taxon>Deinococci</taxon>
        <taxon>Thermales</taxon>
        <taxon>Thermaceae</taxon>
        <taxon>Allomeiothermus</taxon>
    </lineage>
</organism>
<feature type="chain" id="PRO_5003093148" evidence="1">
    <location>
        <begin position="21"/>
        <end position="525"/>
    </location>
</feature>
<dbReference type="GO" id="GO:0042597">
    <property type="term" value="C:periplasmic space"/>
    <property type="evidence" value="ECO:0007669"/>
    <property type="project" value="UniProtKB-ARBA"/>
</dbReference>
<protein>
    <submittedName>
        <fullName evidence="3">Extracellular solute-binding protein family 5</fullName>
    </submittedName>
</protein>
<dbReference type="CDD" id="cd08512">
    <property type="entry name" value="PBP2_NikA_DppA_OppA_like_7"/>
    <property type="match status" value="1"/>
</dbReference>
<keyword evidence="1" id="KW-0732">Signal</keyword>
<gene>
    <name evidence="3" type="ordered locus">Mesil_2532</name>
</gene>
<feature type="signal peptide" evidence="1">
    <location>
        <begin position="1"/>
        <end position="20"/>
    </location>
</feature>
<dbReference type="HOGENOM" id="CLU_017028_7_2_0"/>
<dbReference type="Gene3D" id="3.90.76.10">
    <property type="entry name" value="Dipeptide-binding Protein, Domain 1"/>
    <property type="match status" value="1"/>
</dbReference>
<dbReference type="eggNOG" id="COG0747">
    <property type="taxonomic scope" value="Bacteria"/>
</dbReference>
<keyword evidence="4" id="KW-1185">Reference proteome</keyword>
<dbReference type="GO" id="GO:0015833">
    <property type="term" value="P:peptide transport"/>
    <property type="evidence" value="ECO:0007669"/>
    <property type="project" value="TreeGrafter"/>
</dbReference>
<reference evidence="3 4" key="1">
    <citation type="journal article" date="2010" name="Stand. Genomic Sci.">
        <title>Complete genome sequence of Meiothermus silvanus type strain (VI-R2).</title>
        <authorList>
            <person name="Sikorski J."/>
            <person name="Tindall B.J."/>
            <person name="Lowry S."/>
            <person name="Lucas S."/>
            <person name="Nolan M."/>
            <person name="Copeland A."/>
            <person name="Glavina Del Rio T."/>
            <person name="Tice H."/>
            <person name="Cheng J.F."/>
            <person name="Han C."/>
            <person name="Pitluck S."/>
            <person name="Liolios K."/>
            <person name="Ivanova N."/>
            <person name="Mavromatis K."/>
            <person name="Mikhailova N."/>
            <person name="Pati A."/>
            <person name="Goodwin L."/>
            <person name="Chen A."/>
            <person name="Palaniappan K."/>
            <person name="Land M."/>
            <person name="Hauser L."/>
            <person name="Chang Y.J."/>
            <person name="Jeffries C.D."/>
            <person name="Rohde M."/>
            <person name="Goker M."/>
            <person name="Woyke T."/>
            <person name="Bristow J."/>
            <person name="Eisen J.A."/>
            <person name="Markowitz V."/>
            <person name="Hugenholtz P."/>
            <person name="Kyrpides N.C."/>
            <person name="Klenk H.P."/>
            <person name="Lapidus A."/>
        </authorList>
    </citation>
    <scope>NUCLEOTIDE SEQUENCE [LARGE SCALE GENOMIC DNA]</scope>
    <source>
        <strain evidence="4">ATCC 700542 / DSM 9946 / VI-R2</strain>
    </source>
</reference>
<dbReference type="InterPro" id="IPR000914">
    <property type="entry name" value="SBP_5_dom"/>
</dbReference>
<evidence type="ECO:0000313" key="4">
    <source>
        <dbReference type="Proteomes" id="UP000001916"/>
    </source>
</evidence>
<dbReference type="PANTHER" id="PTHR30290">
    <property type="entry name" value="PERIPLASMIC BINDING COMPONENT OF ABC TRANSPORTER"/>
    <property type="match status" value="1"/>
</dbReference>
<dbReference type="InterPro" id="IPR039424">
    <property type="entry name" value="SBP_5"/>
</dbReference>
<evidence type="ECO:0000259" key="2">
    <source>
        <dbReference type="Pfam" id="PF00496"/>
    </source>
</evidence>
<evidence type="ECO:0000256" key="1">
    <source>
        <dbReference type="SAM" id="SignalP"/>
    </source>
</evidence>
<dbReference type="Gene3D" id="3.40.190.10">
    <property type="entry name" value="Periplasmic binding protein-like II"/>
    <property type="match status" value="1"/>
</dbReference>
<sequence>MKRVVQYLATLVLALGLGMAQDARQTTLIYGGDWSDLITLDPQVSYEFSGGLITDNLYETLVKFEGTDLSNLKPGLAESWKVERGANAWTITFNLRKGVKFSSGNELTAKDVVYTFERALALKGPGSFLFTDIAALQPGATKAVSDYVVQVSLPKTSSPGTFLSILTFNIGGIVDSAEVQKNAKGNDYGKEWLTDHSAGSGPFRLVRWDRGSQVLLEANPNARNKPKLQRIIMREIKEATVLRTALESGEIDIAEGLTPEAVKALSGNPRFKILRADSLRLNYLGMNVKEGSPFANLKVREAVRYAINQDELVNGLVQGNGTKIQTIIPKGLLGYNPATPYKFDPARAKKLLAEAGYPNGLEFELLVSTGICGGGVPCADIAAKLQSDFAKAGLKANVKAIANAEVLRTYRAQNHQMVLVGWSPDFPDPDGNATPMADFAAKSLAWRNVWNNPTASKLANQASLETDPNKRAALYKLLTELVLREGPYAILYQPAVPIGMSAQVQGFVRSAIGTVRFENISKGQP</sequence>